<dbReference type="Pfam" id="PF25311">
    <property type="entry name" value="WDGH"/>
    <property type="match status" value="1"/>
</dbReference>
<dbReference type="EMBL" id="FNCN01000012">
    <property type="protein sequence ID" value="SDH19612.1"/>
    <property type="molecule type" value="Genomic_DNA"/>
</dbReference>
<name>A0A1G8AF83_9ACTN</name>
<dbReference type="AlphaFoldDB" id="A0A1G8AF83"/>
<feature type="domain" description="WDGH" evidence="1">
    <location>
        <begin position="12"/>
        <end position="92"/>
    </location>
</feature>
<organism evidence="2 3">
    <name type="scientific">Sinosporangium album</name>
    <dbReference type="NCBI Taxonomy" id="504805"/>
    <lineage>
        <taxon>Bacteria</taxon>
        <taxon>Bacillati</taxon>
        <taxon>Actinomycetota</taxon>
        <taxon>Actinomycetes</taxon>
        <taxon>Streptosporangiales</taxon>
        <taxon>Streptosporangiaceae</taxon>
        <taxon>Sinosporangium</taxon>
    </lineage>
</organism>
<dbReference type="InterPro" id="IPR057362">
    <property type="entry name" value="WDGH"/>
</dbReference>
<evidence type="ECO:0000313" key="2">
    <source>
        <dbReference type="EMBL" id="SDH19612.1"/>
    </source>
</evidence>
<evidence type="ECO:0000259" key="1">
    <source>
        <dbReference type="Pfam" id="PF25311"/>
    </source>
</evidence>
<reference evidence="2 3" key="1">
    <citation type="submission" date="2016-10" db="EMBL/GenBank/DDBJ databases">
        <authorList>
            <person name="de Groot N.N."/>
        </authorList>
    </citation>
    <scope>NUCLEOTIDE SEQUENCE [LARGE SCALE GENOMIC DNA]</scope>
    <source>
        <strain evidence="2 3">CPCC 201354</strain>
    </source>
</reference>
<sequence>MEAITGLRVLDIYSERSALVAHLAALHPSLISYNDPEEPEWPLVYIDTPEGQLSWHIAPSDLYLFAHVPIVGNDVAVWDGHDTPEKYRRLRALTARNLTERA</sequence>
<protein>
    <recommendedName>
        <fullName evidence="1">WDGH domain-containing protein</fullName>
    </recommendedName>
</protein>
<gene>
    <name evidence="2" type="ORF">SAMN05421505_112131</name>
</gene>
<accession>A0A1G8AF83</accession>
<keyword evidence="3" id="KW-1185">Reference proteome</keyword>
<dbReference type="Proteomes" id="UP000198923">
    <property type="component" value="Unassembled WGS sequence"/>
</dbReference>
<evidence type="ECO:0000313" key="3">
    <source>
        <dbReference type="Proteomes" id="UP000198923"/>
    </source>
</evidence>
<proteinExistence type="predicted"/>